<keyword evidence="6 16" id="KW-0472">Membrane</keyword>
<dbReference type="PROSITE" id="PS00217">
    <property type="entry name" value="SUGAR_TRANSPORT_2"/>
    <property type="match status" value="1"/>
</dbReference>
<reference evidence="18" key="1">
    <citation type="submission" date="2019-03" db="EMBL/GenBank/DDBJ databases">
        <title>Long read genome sequence of the mycoparasitic Pythium oligandrum ATCC 38472 isolated from sugarbeet rhizosphere.</title>
        <authorList>
            <person name="Gaulin E."/>
        </authorList>
    </citation>
    <scope>NUCLEOTIDE SEQUENCE</scope>
    <source>
        <strain evidence="18">ATCC 38472_TT</strain>
    </source>
</reference>
<keyword evidence="19" id="KW-1185">Reference proteome</keyword>
<comment type="catalytic activity">
    <reaction evidence="10">
        <text>D-mannose(out) = D-mannose(in)</text>
        <dbReference type="Rhea" id="RHEA:78391"/>
        <dbReference type="ChEBI" id="CHEBI:4208"/>
    </reaction>
    <physiologicalReaction direction="left-to-right" evidence="10">
        <dbReference type="Rhea" id="RHEA:78392"/>
    </physiologicalReaction>
</comment>
<protein>
    <recommendedName>
        <fullName evidence="13">Hexose transporter 1</fullName>
    </recommendedName>
</protein>
<dbReference type="PROSITE" id="PS50850">
    <property type="entry name" value="MFS"/>
    <property type="match status" value="1"/>
</dbReference>
<feature type="domain" description="Major facilitator superfamily (MFS) profile" evidence="17">
    <location>
        <begin position="54"/>
        <end position="492"/>
    </location>
</feature>
<comment type="catalytic activity">
    <reaction evidence="12">
        <text>D-fructose(out) = D-fructose(in)</text>
        <dbReference type="Rhea" id="RHEA:60372"/>
        <dbReference type="ChEBI" id="CHEBI:37721"/>
    </reaction>
    <physiologicalReaction direction="left-to-right" evidence="12">
        <dbReference type="Rhea" id="RHEA:60373"/>
    </physiologicalReaction>
</comment>
<evidence type="ECO:0000256" key="2">
    <source>
        <dbReference type="ARBA" id="ARBA00011738"/>
    </source>
</evidence>
<dbReference type="GO" id="GO:0015149">
    <property type="term" value="F:hexose transmembrane transporter activity"/>
    <property type="evidence" value="ECO:0007669"/>
    <property type="project" value="TreeGrafter"/>
</dbReference>
<dbReference type="InterPro" id="IPR045263">
    <property type="entry name" value="GLUT"/>
</dbReference>
<sequence>MSTTAHPVEPPAGDYIEAHTPTTERTGIPDIQVTVESPVVHPSEARMNVKPTYVLYTSCFLGLLIPLQYGWSTSQLNYSKFNRKADCDARPVADGTCIMFSGHTKLQWIFVVNAWIFGGMVGALTVGRFSDRLGRKRVMQSICLLIITGAIIMASSFNLKQFVVGRFIAGLASGATTGVFGGYTNEIAPPSMRALLGVILQSGNSIGIILVASTFFYLDFEGGWRIIACGPILLAGGFLALSPFFVVESPVWLLLKGRHQEAEEVLTRLYGKENVPTALGWLEHKVNRNADTESVSKALTFRDLISPKLRRQFIIGVGLACMQKITGINTVFYYSSDTFVQAGIKDGRIGTIIAGFVISIPTCISGVFARRYGNRPMLLTSVAGMLASAIGITLALTYEIQWLTVLFMCTYVGTFGLSLGPVLYVIIADVVPDYARARMTSINVFAAWFSNLCVGIGYPYIASSLNHLQYVPFVVLLVLSLAFVYFIIPETNGKTNDEIQEEFRLLRERH</sequence>
<evidence type="ECO:0000256" key="9">
    <source>
        <dbReference type="ARBA" id="ARBA00044656"/>
    </source>
</evidence>
<feature type="transmembrane region" description="Helical" evidence="16">
    <location>
        <begin position="53"/>
        <end position="71"/>
    </location>
</feature>
<evidence type="ECO:0000256" key="6">
    <source>
        <dbReference type="ARBA" id="ARBA00023136"/>
    </source>
</evidence>
<comment type="catalytic activity">
    <reaction evidence="8">
        <text>D-glucose(out) = D-glucose(in)</text>
        <dbReference type="Rhea" id="RHEA:60376"/>
        <dbReference type="ChEBI" id="CHEBI:4167"/>
    </reaction>
    <physiologicalReaction direction="left-to-right" evidence="8">
        <dbReference type="Rhea" id="RHEA:60377"/>
    </physiologicalReaction>
</comment>
<comment type="caution">
    <text evidence="18">The sequence shown here is derived from an EMBL/GenBank/DDBJ whole genome shotgun (WGS) entry which is preliminary data.</text>
</comment>
<dbReference type="PRINTS" id="PR00171">
    <property type="entry name" value="SUGRTRNSPORT"/>
</dbReference>
<feature type="transmembrane region" description="Helical" evidence="16">
    <location>
        <begin position="224"/>
        <end position="247"/>
    </location>
</feature>
<gene>
    <name evidence="18" type="ORF">Poli38472_009319</name>
</gene>
<dbReference type="Gene3D" id="1.20.1250.20">
    <property type="entry name" value="MFS general substrate transporter like domains"/>
    <property type="match status" value="1"/>
</dbReference>
<accession>A0A8K1CKI5</accession>
<feature type="transmembrane region" description="Helical" evidence="16">
    <location>
        <begin position="402"/>
        <end position="427"/>
    </location>
</feature>
<name>A0A8K1CKI5_PYTOL</name>
<dbReference type="OrthoDB" id="4540492at2759"/>
<evidence type="ECO:0000256" key="10">
    <source>
        <dbReference type="ARBA" id="ARBA00044662"/>
    </source>
</evidence>
<evidence type="ECO:0000256" key="12">
    <source>
        <dbReference type="ARBA" id="ARBA00044710"/>
    </source>
</evidence>
<feature type="transmembrane region" description="Helical" evidence="16">
    <location>
        <begin position="138"/>
        <end position="157"/>
    </location>
</feature>
<evidence type="ECO:0000256" key="16">
    <source>
        <dbReference type="SAM" id="Phobius"/>
    </source>
</evidence>
<evidence type="ECO:0000256" key="3">
    <source>
        <dbReference type="ARBA" id="ARBA00022448"/>
    </source>
</evidence>
<feature type="transmembrane region" description="Helical" evidence="16">
    <location>
        <begin position="195"/>
        <end position="218"/>
    </location>
</feature>
<dbReference type="AlphaFoldDB" id="A0A8K1CKI5"/>
<comment type="subunit">
    <text evidence="2">Homodimer.</text>
</comment>
<evidence type="ECO:0000256" key="14">
    <source>
        <dbReference type="RuleBase" id="RU003346"/>
    </source>
</evidence>
<comment type="catalytic activity">
    <reaction evidence="7">
        <text>D-galactose(in) = D-galactose(out)</text>
        <dbReference type="Rhea" id="RHEA:34915"/>
        <dbReference type="ChEBI" id="CHEBI:4139"/>
    </reaction>
    <physiologicalReaction direction="right-to-left" evidence="7">
        <dbReference type="Rhea" id="RHEA:34917"/>
    </physiologicalReaction>
</comment>
<dbReference type="InterPro" id="IPR020846">
    <property type="entry name" value="MFS_dom"/>
</dbReference>
<feature type="transmembrane region" description="Helical" evidence="16">
    <location>
        <begin position="376"/>
        <end position="396"/>
    </location>
</feature>
<dbReference type="NCBIfam" id="TIGR00879">
    <property type="entry name" value="SP"/>
    <property type="match status" value="1"/>
</dbReference>
<feature type="region of interest" description="Disordered" evidence="15">
    <location>
        <begin position="1"/>
        <end position="21"/>
    </location>
</feature>
<proteinExistence type="inferred from homology"/>
<comment type="catalytic activity">
    <reaction evidence="11">
        <text>D-glucosamine(out) = D-glucosamine(in)</text>
        <dbReference type="Rhea" id="RHEA:78423"/>
        <dbReference type="ChEBI" id="CHEBI:58723"/>
    </reaction>
    <physiologicalReaction direction="left-to-right" evidence="11">
        <dbReference type="Rhea" id="RHEA:78424"/>
    </physiologicalReaction>
</comment>
<evidence type="ECO:0000256" key="5">
    <source>
        <dbReference type="ARBA" id="ARBA00022989"/>
    </source>
</evidence>
<feature type="transmembrane region" description="Helical" evidence="16">
    <location>
        <begin position="439"/>
        <end position="461"/>
    </location>
</feature>
<feature type="transmembrane region" description="Helical" evidence="16">
    <location>
        <begin position="347"/>
        <end position="369"/>
    </location>
</feature>
<comment type="subcellular location">
    <subcellularLocation>
        <location evidence="1">Membrane</location>
        <topology evidence="1">Multi-pass membrane protein</topology>
    </subcellularLocation>
</comment>
<feature type="transmembrane region" description="Helical" evidence="16">
    <location>
        <begin position="163"/>
        <end position="183"/>
    </location>
</feature>
<keyword evidence="5 16" id="KW-1133">Transmembrane helix</keyword>
<dbReference type="GO" id="GO:0016020">
    <property type="term" value="C:membrane"/>
    <property type="evidence" value="ECO:0007669"/>
    <property type="project" value="UniProtKB-SubCell"/>
</dbReference>
<dbReference type="PROSITE" id="PS00216">
    <property type="entry name" value="SUGAR_TRANSPORT_1"/>
    <property type="match status" value="1"/>
</dbReference>
<evidence type="ECO:0000256" key="7">
    <source>
        <dbReference type="ARBA" id="ARBA00044637"/>
    </source>
</evidence>
<dbReference type="Pfam" id="PF00083">
    <property type="entry name" value="Sugar_tr"/>
    <property type="match status" value="1"/>
</dbReference>
<dbReference type="Proteomes" id="UP000794436">
    <property type="component" value="Unassembled WGS sequence"/>
</dbReference>
<evidence type="ECO:0000256" key="8">
    <source>
        <dbReference type="ARBA" id="ARBA00044648"/>
    </source>
</evidence>
<evidence type="ECO:0000313" key="19">
    <source>
        <dbReference type="Proteomes" id="UP000794436"/>
    </source>
</evidence>
<feature type="transmembrane region" description="Helical" evidence="16">
    <location>
        <begin position="467"/>
        <end position="488"/>
    </location>
</feature>
<dbReference type="SUPFAM" id="SSF103473">
    <property type="entry name" value="MFS general substrate transporter"/>
    <property type="match status" value="1"/>
</dbReference>
<evidence type="ECO:0000256" key="4">
    <source>
        <dbReference type="ARBA" id="ARBA00022692"/>
    </source>
</evidence>
<feature type="transmembrane region" description="Helical" evidence="16">
    <location>
        <begin position="313"/>
        <end position="335"/>
    </location>
</feature>
<feature type="transmembrane region" description="Helical" evidence="16">
    <location>
        <begin position="108"/>
        <end position="126"/>
    </location>
</feature>
<evidence type="ECO:0000256" key="11">
    <source>
        <dbReference type="ARBA" id="ARBA00044668"/>
    </source>
</evidence>
<evidence type="ECO:0000256" key="1">
    <source>
        <dbReference type="ARBA" id="ARBA00004141"/>
    </source>
</evidence>
<keyword evidence="3 14" id="KW-0813">Transport</keyword>
<dbReference type="PANTHER" id="PTHR23503:SF8">
    <property type="entry name" value="FACILITATED GLUCOSE TRANSPORTER PROTEIN 1"/>
    <property type="match status" value="1"/>
</dbReference>
<dbReference type="InterPro" id="IPR005829">
    <property type="entry name" value="Sugar_transporter_CS"/>
</dbReference>
<dbReference type="PANTHER" id="PTHR23503">
    <property type="entry name" value="SOLUTE CARRIER FAMILY 2"/>
    <property type="match status" value="1"/>
</dbReference>
<dbReference type="InterPro" id="IPR003663">
    <property type="entry name" value="Sugar/inositol_transpt"/>
</dbReference>
<evidence type="ECO:0000256" key="15">
    <source>
        <dbReference type="SAM" id="MobiDB-lite"/>
    </source>
</evidence>
<comment type="similarity">
    <text evidence="14">Belongs to the major facilitator superfamily. Sugar transporter (TC 2.A.1.1) family.</text>
</comment>
<dbReference type="EMBL" id="SPLM01000038">
    <property type="protein sequence ID" value="TMW65152.1"/>
    <property type="molecule type" value="Genomic_DNA"/>
</dbReference>
<keyword evidence="4 16" id="KW-0812">Transmembrane</keyword>
<organism evidence="18 19">
    <name type="scientific">Pythium oligandrum</name>
    <name type="common">Mycoparasitic fungus</name>
    <dbReference type="NCBI Taxonomy" id="41045"/>
    <lineage>
        <taxon>Eukaryota</taxon>
        <taxon>Sar</taxon>
        <taxon>Stramenopiles</taxon>
        <taxon>Oomycota</taxon>
        <taxon>Peronosporomycetes</taxon>
        <taxon>Pythiales</taxon>
        <taxon>Pythiaceae</taxon>
        <taxon>Pythium</taxon>
    </lineage>
</organism>
<evidence type="ECO:0000313" key="18">
    <source>
        <dbReference type="EMBL" id="TMW65152.1"/>
    </source>
</evidence>
<evidence type="ECO:0000259" key="17">
    <source>
        <dbReference type="PROSITE" id="PS50850"/>
    </source>
</evidence>
<dbReference type="InterPro" id="IPR005828">
    <property type="entry name" value="MFS_sugar_transport-like"/>
</dbReference>
<evidence type="ECO:0000256" key="13">
    <source>
        <dbReference type="ARBA" id="ARBA00044780"/>
    </source>
</evidence>
<dbReference type="InterPro" id="IPR036259">
    <property type="entry name" value="MFS_trans_sf"/>
</dbReference>
<comment type="catalytic activity">
    <reaction evidence="9">
        <text>D-xylose(out) = D-xylose(in)</text>
        <dbReference type="Rhea" id="RHEA:78427"/>
        <dbReference type="ChEBI" id="CHEBI:53455"/>
    </reaction>
    <physiologicalReaction direction="left-to-right" evidence="9">
        <dbReference type="Rhea" id="RHEA:78428"/>
    </physiologicalReaction>
</comment>